<accession>A0A8I7BB60</accession>
<name>A0A8I7BB60_HORVV</name>
<keyword evidence="3" id="KW-1185">Reference proteome</keyword>
<organism evidence="2 3">
    <name type="scientific">Hordeum vulgare subsp. vulgare</name>
    <name type="common">Domesticated barley</name>
    <dbReference type="NCBI Taxonomy" id="112509"/>
    <lineage>
        <taxon>Eukaryota</taxon>
        <taxon>Viridiplantae</taxon>
        <taxon>Streptophyta</taxon>
        <taxon>Embryophyta</taxon>
        <taxon>Tracheophyta</taxon>
        <taxon>Spermatophyta</taxon>
        <taxon>Magnoliopsida</taxon>
        <taxon>Liliopsida</taxon>
        <taxon>Poales</taxon>
        <taxon>Poaceae</taxon>
        <taxon>BOP clade</taxon>
        <taxon>Pooideae</taxon>
        <taxon>Triticodae</taxon>
        <taxon>Triticeae</taxon>
        <taxon>Hordeinae</taxon>
        <taxon>Hordeum</taxon>
    </lineage>
</organism>
<dbReference type="InterPro" id="IPR019557">
    <property type="entry name" value="AminoTfrase-like_pln_mobile"/>
</dbReference>
<evidence type="ECO:0000313" key="2">
    <source>
        <dbReference type="EnsemblPlants" id="HORVU.MOREX.r3.6HG0553750.1"/>
    </source>
</evidence>
<reference evidence="2" key="3">
    <citation type="submission" date="2022-01" db="UniProtKB">
        <authorList>
            <consortium name="EnsemblPlants"/>
        </authorList>
    </citation>
    <scope>IDENTIFICATION</scope>
    <source>
        <strain evidence="2">subsp. vulgare</strain>
    </source>
</reference>
<dbReference type="GO" id="GO:0010073">
    <property type="term" value="P:meristem maintenance"/>
    <property type="evidence" value="ECO:0007669"/>
    <property type="project" value="InterPro"/>
</dbReference>
<dbReference type="Gramene" id="HORVU.MOREX.r3.6HG0553750.1">
    <property type="protein sequence ID" value="HORVU.MOREX.r3.6HG0553750.1"/>
    <property type="gene ID" value="HORVU.MOREX.r3.6HG0553750"/>
</dbReference>
<proteinExistence type="predicted"/>
<dbReference type="Gramene" id="HORVU.MOREX.r2.6HG0460010.1">
    <property type="protein sequence ID" value="HORVU.MOREX.r2.6HG0460010.1"/>
    <property type="gene ID" value="HORVU.MOREX.r2.6HG0460010"/>
</dbReference>
<dbReference type="Proteomes" id="UP000011116">
    <property type="component" value="Chromosome 6H"/>
</dbReference>
<sequence length="139" mass="17291">MYMCDNLLWRVRCPMICFYAIEWHFADHVAKQFWKRQGIPIKESKETIPKLHRFIQRNNQDILDWANKHHQWIVMWNRRETLVESENRPHNDSAYQKYLVWYGQRYRLKLKPGWTQEECPSWCRKTHQLQMVIMPSTWL</sequence>
<reference evidence="2" key="2">
    <citation type="submission" date="2020-10" db="EMBL/GenBank/DDBJ databases">
        <authorList>
            <person name="Scholz U."/>
            <person name="Mascher M."/>
            <person name="Fiebig A."/>
        </authorList>
    </citation>
    <scope>NUCLEOTIDE SEQUENCE [LARGE SCALE GENOMIC DNA]</scope>
    <source>
        <strain evidence="2">cv. Morex</strain>
    </source>
</reference>
<dbReference type="PANTHER" id="PTHR46033:SF8">
    <property type="entry name" value="PROTEIN MAINTENANCE OF MERISTEMS-LIKE"/>
    <property type="match status" value="1"/>
</dbReference>
<protein>
    <recommendedName>
        <fullName evidence="1">Aminotransferase-like plant mobile domain-containing protein</fullName>
    </recommendedName>
</protein>
<dbReference type="InterPro" id="IPR044824">
    <property type="entry name" value="MAIN-like"/>
</dbReference>
<dbReference type="EnsemblPlants" id="HORVU.MOREX.r3.6HG0553750.1">
    <property type="protein sequence ID" value="HORVU.MOREX.r3.6HG0553750.1"/>
    <property type="gene ID" value="HORVU.MOREX.r3.6HG0553750"/>
</dbReference>
<evidence type="ECO:0000259" key="1">
    <source>
        <dbReference type="Pfam" id="PF10536"/>
    </source>
</evidence>
<dbReference type="Pfam" id="PF10536">
    <property type="entry name" value="PMD"/>
    <property type="match status" value="1"/>
</dbReference>
<feature type="domain" description="Aminotransferase-like plant mobile" evidence="1">
    <location>
        <begin position="7"/>
        <end position="102"/>
    </location>
</feature>
<dbReference type="PANTHER" id="PTHR46033">
    <property type="entry name" value="PROTEIN MAIN-LIKE 2"/>
    <property type="match status" value="1"/>
</dbReference>
<reference evidence="3" key="1">
    <citation type="journal article" date="2012" name="Nature">
        <title>A physical, genetic and functional sequence assembly of the barley genome.</title>
        <authorList>
            <consortium name="The International Barley Genome Sequencing Consortium"/>
            <person name="Mayer K.F."/>
            <person name="Waugh R."/>
            <person name="Brown J.W."/>
            <person name="Schulman A."/>
            <person name="Langridge P."/>
            <person name="Platzer M."/>
            <person name="Fincher G.B."/>
            <person name="Muehlbauer G.J."/>
            <person name="Sato K."/>
            <person name="Close T.J."/>
            <person name="Wise R.P."/>
            <person name="Stein N."/>
        </authorList>
    </citation>
    <scope>NUCLEOTIDE SEQUENCE [LARGE SCALE GENOMIC DNA]</scope>
    <source>
        <strain evidence="3">cv. Morex</strain>
    </source>
</reference>
<evidence type="ECO:0000313" key="3">
    <source>
        <dbReference type="Proteomes" id="UP000011116"/>
    </source>
</evidence>
<dbReference type="AlphaFoldDB" id="A0A8I7BB60"/>